<dbReference type="InterPro" id="IPR014757">
    <property type="entry name" value="Tscrpt_reg_IclR_C"/>
</dbReference>
<dbReference type="GO" id="GO:0003677">
    <property type="term" value="F:DNA binding"/>
    <property type="evidence" value="ECO:0007669"/>
    <property type="project" value="UniProtKB-KW"/>
</dbReference>
<feature type="domain" description="HTH iclR-type" evidence="5">
    <location>
        <begin position="39"/>
        <end position="101"/>
    </location>
</feature>
<proteinExistence type="predicted"/>
<dbReference type="PROSITE" id="PS51078">
    <property type="entry name" value="ICLR_ED"/>
    <property type="match status" value="1"/>
</dbReference>
<dbReference type="Pfam" id="PF09339">
    <property type="entry name" value="HTH_IclR"/>
    <property type="match status" value="1"/>
</dbReference>
<keyword evidence="3" id="KW-0804">Transcription</keyword>
<keyword evidence="1" id="KW-0805">Transcription regulation</keyword>
<dbReference type="InterPro" id="IPR036388">
    <property type="entry name" value="WH-like_DNA-bd_sf"/>
</dbReference>
<evidence type="ECO:0000256" key="2">
    <source>
        <dbReference type="ARBA" id="ARBA00023125"/>
    </source>
</evidence>
<reference evidence="7 8" key="1">
    <citation type="submission" date="2019-12" db="EMBL/GenBank/DDBJ databases">
        <authorList>
            <person name="Huq M.A."/>
        </authorList>
    </citation>
    <scope>NUCLEOTIDE SEQUENCE [LARGE SCALE GENOMIC DNA]</scope>
    <source>
        <strain evidence="7 8">MAH-25</strain>
    </source>
</reference>
<feature type="region of interest" description="Disordered" evidence="4">
    <location>
        <begin position="1"/>
        <end position="40"/>
    </location>
</feature>
<dbReference type="InterPro" id="IPR050707">
    <property type="entry name" value="HTH_MetabolicPath_Reg"/>
</dbReference>
<evidence type="ECO:0000256" key="1">
    <source>
        <dbReference type="ARBA" id="ARBA00023015"/>
    </source>
</evidence>
<dbReference type="InterPro" id="IPR005471">
    <property type="entry name" value="Tscrpt_reg_IclR_N"/>
</dbReference>
<comment type="caution">
    <text evidence="7">The sequence shown here is derived from an EMBL/GenBank/DDBJ whole genome shotgun (WGS) entry which is preliminary data.</text>
</comment>
<accession>A0A6N8IT28</accession>
<dbReference type="Pfam" id="PF01614">
    <property type="entry name" value="IclR_C"/>
    <property type="match status" value="1"/>
</dbReference>
<dbReference type="EMBL" id="WSEL01000003">
    <property type="protein sequence ID" value="MVQ29988.1"/>
    <property type="molecule type" value="Genomic_DNA"/>
</dbReference>
<evidence type="ECO:0000313" key="8">
    <source>
        <dbReference type="Proteomes" id="UP000469385"/>
    </source>
</evidence>
<evidence type="ECO:0000256" key="3">
    <source>
        <dbReference type="ARBA" id="ARBA00023163"/>
    </source>
</evidence>
<dbReference type="PANTHER" id="PTHR30136">
    <property type="entry name" value="HELIX-TURN-HELIX TRANSCRIPTIONAL REGULATOR, ICLR FAMILY"/>
    <property type="match status" value="1"/>
</dbReference>
<gene>
    <name evidence="7" type="ORF">GON04_11045</name>
</gene>
<dbReference type="InterPro" id="IPR029016">
    <property type="entry name" value="GAF-like_dom_sf"/>
</dbReference>
<feature type="domain" description="IclR-ED" evidence="6">
    <location>
        <begin position="102"/>
        <end position="286"/>
    </location>
</feature>
<name>A0A6N8IT28_9BURK</name>
<evidence type="ECO:0000259" key="5">
    <source>
        <dbReference type="PROSITE" id="PS51077"/>
    </source>
</evidence>
<dbReference type="Gene3D" id="3.30.450.40">
    <property type="match status" value="1"/>
</dbReference>
<organism evidence="7 8">
    <name type="scientific">Ramlibacter pinisoli</name>
    <dbReference type="NCBI Taxonomy" id="2682844"/>
    <lineage>
        <taxon>Bacteria</taxon>
        <taxon>Pseudomonadati</taxon>
        <taxon>Pseudomonadota</taxon>
        <taxon>Betaproteobacteria</taxon>
        <taxon>Burkholderiales</taxon>
        <taxon>Comamonadaceae</taxon>
        <taxon>Ramlibacter</taxon>
    </lineage>
</organism>
<evidence type="ECO:0000256" key="4">
    <source>
        <dbReference type="SAM" id="MobiDB-lite"/>
    </source>
</evidence>
<dbReference type="SMART" id="SM00346">
    <property type="entry name" value="HTH_ICLR"/>
    <property type="match status" value="1"/>
</dbReference>
<sequence length="291" mass="31134">MSKTPAGSKVRQAQDPAQKHVRGSATRETKGTGTNGNRVTGVERALALLRHVATRRTPANLTELASEEGLSGSVTYKLLQALVAQDLVRHDPDRKTYGPGLGMYNLASAILHGATFMDVARANMRELVARTGESACLNLLDAPHDAFMVSAVEECGEPLQYVLRMGELLPLHAGASGKSILAFQPPAVIRRVLSRKLEKVTTGTVVDSATLREQLESIRRAGHCVSYGERLEGAVGIAAPILDHASRSIGSVQLTVPKVRFDRAALPRFLPAVMETARHISAAAQSLQGAH</sequence>
<protein>
    <submittedName>
        <fullName evidence="7">Helix-turn-helix domain-containing protein</fullName>
    </submittedName>
</protein>
<evidence type="ECO:0000313" key="7">
    <source>
        <dbReference type="EMBL" id="MVQ29988.1"/>
    </source>
</evidence>
<dbReference type="SUPFAM" id="SSF55781">
    <property type="entry name" value="GAF domain-like"/>
    <property type="match status" value="1"/>
</dbReference>
<dbReference type="Gene3D" id="1.10.10.10">
    <property type="entry name" value="Winged helix-like DNA-binding domain superfamily/Winged helix DNA-binding domain"/>
    <property type="match status" value="1"/>
</dbReference>
<dbReference type="GO" id="GO:0045892">
    <property type="term" value="P:negative regulation of DNA-templated transcription"/>
    <property type="evidence" value="ECO:0007669"/>
    <property type="project" value="TreeGrafter"/>
</dbReference>
<dbReference type="InterPro" id="IPR036390">
    <property type="entry name" value="WH_DNA-bd_sf"/>
</dbReference>
<dbReference type="SUPFAM" id="SSF46785">
    <property type="entry name" value="Winged helix' DNA-binding domain"/>
    <property type="match status" value="1"/>
</dbReference>
<dbReference type="Proteomes" id="UP000469385">
    <property type="component" value="Unassembled WGS sequence"/>
</dbReference>
<evidence type="ECO:0000259" key="6">
    <source>
        <dbReference type="PROSITE" id="PS51078"/>
    </source>
</evidence>
<keyword evidence="8" id="KW-1185">Reference proteome</keyword>
<dbReference type="RefSeq" id="WP_157397927.1">
    <property type="nucleotide sequence ID" value="NZ_WSEL01000003.1"/>
</dbReference>
<dbReference type="PROSITE" id="PS51077">
    <property type="entry name" value="HTH_ICLR"/>
    <property type="match status" value="1"/>
</dbReference>
<dbReference type="GO" id="GO:0003700">
    <property type="term" value="F:DNA-binding transcription factor activity"/>
    <property type="evidence" value="ECO:0007669"/>
    <property type="project" value="TreeGrafter"/>
</dbReference>
<dbReference type="AlphaFoldDB" id="A0A6N8IT28"/>
<dbReference type="PANTHER" id="PTHR30136:SF8">
    <property type="entry name" value="TRANSCRIPTIONAL REGULATORY PROTEIN"/>
    <property type="match status" value="1"/>
</dbReference>
<feature type="compositionally biased region" description="Low complexity" evidence="4">
    <location>
        <begin position="31"/>
        <end position="40"/>
    </location>
</feature>
<keyword evidence="2" id="KW-0238">DNA-binding</keyword>